<evidence type="ECO:0000256" key="1">
    <source>
        <dbReference type="SAM" id="MobiDB-lite"/>
    </source>
</evidence>
<evidence type="ECO:0000256" key="2">
    <source>
        <dbReference type="SAM" id="SignalP"/>
    </source>
</evidence>
<dbReference type="InterPro" id="IPR018247">
    <property type="entry name" value="EF_Hand_1_Ca_BS"/>
</dbReference>
<dbReference type="OrthoDB" id="1864184at2"/>
<dbReference type="SUPFAM" id="SSF63446">
    <property type="entry name" value="Type I dockerin domain"/>
    <property type="match status" value="1"/>
</dbReference>
<dbReference type="EMBL" id="FRCT01000009">
    <property type="protein sequence ID" value="SHM66799.1"/>
    <property type="molecule type" value="Genomic_DNA"/>
</dbReference>
<organism evidence="4 5">
    <name type="scientific">Ruminococcus flavefaciens</name>
    <dbReference type="NCBI Taxonomy" id="1265"/>
    <lineage>
        <taxon>Bacteria</taxon>
        <taxon>Bacillati</taxon>
        <taxon>Bacillota</taxon>
        <taxon>Clostridia</taxon>
        <taxon>Eubacteriales</taxon>
        <taxon>Oscillospiraceae</taxon>
        <taxon>Ruminococcus</taxon>
    </lineage>
</organism>
<feature type="domain" description="Dockerin" evidence="3">
    <location>
        <begin position="523"/>
        <end position="602"/>
    </location>
</feature>
<dbReference type="RefSeq" id="WP_139277549.1">
    <property type="nucleotide sequence ID" value="NZ_FRCT01000009.1"/>
</dbReference>
<evidence type="ECO:0000259" key="3">
    <source>
        <dbReference type="PROSITE" id="PS51766"/>
    </source>
</evidence>
<accession>A0A1M7KNC4</accession>
<protein>
    <recommendedName>
        <fullName evidence="3">Dockerin domain-containing protein</fullName>
    </recommendedName>
</protein>
<proteinExistence type="predicted"/>
<dbReference type="PROSITE" id="PS51766">
    <property type="entry name" value="DOCKERIN"/>
    <property type="match status" value="1"/>
</dbReference>
<dbReference type="Gene3D" id="1.10.1330.10">
    <property type="entry name" value="Dockerin domain"/>
    <property type="match status" value="1"/>
</dbReference>
<feature type="signal peptide" evidence="2">
    <location>
        <begin position="1"/>
        <end position="15"/>
    </location>
</feature>
<dbReference type="CDD" id="cd14256">
    <property type="entry name" value="Dockerin_I"/>
    <property type="match status" value="1"/>
</dbReference>
<dbReference type="AlphaFoldDB" id="A0A1M7KNC4"/>
<evidence type="ECO:0000313" key="5">
    <source>
        <dbReference type="Proteomes" id="UP000184394"/>
    </source>
</evidence>
<dbReference type="Proteomes" id="UP000184394">
    <property type="component" value="Unassembled WGS sequence"/>
</dbReference>
<name>A0A1M7KNC4_RUMFL</name>
<dbReference type="InterPro" id="IPR016134">
    <property type="entry name" value="Dockerin_dom"/>
</dbReference>
<feature type="region of interest" description="Disordered" evidence="1">
    <location>
        <begin position="358"/>
        <end position="406"/>
    </location>
</feature>
<feature type="compositionally biased region" description="Low complexity" evidence="1">
    <location>
        <begin position="361"/>
        <end position="406"/>
    </location>
</feature>
<reference evidence="4 5" key="1">
    <citation type="submission" date="2016-11" db="EMBL/GenBank/DDBJ databases">
        <authorList>
            <person name="Jaros S."/>
            <person name="Januszkiewicz K."/>
            <person name="Wedrychowicz H."/>
        </authorList>
    </citation>
    <scope>NUCLEOTIDE SEQUENCE [LARGE SCALE GENOMIC DNA]</scope>
    <source>
        <strain evidence="4 5">Y1</strain>
    </source>
</reference>
<feature type="chain" id="PRO_5038421242" description="Dockerin domain-containing protein" evidence="2">
    <location>
        <begin position="16"/>
        <end position="607"/>
    </location>
</feature>
<gene>
    <name evidence="4" type="ORF">SAMN04487860_109110</name>
</gene>
<dbReference type="PROSITE" id="PS00018">
    <property type="entry name" value="EF_HAND_1"/>
    <property type="match status" value="1"/>
</dbReference>
<dbReference type="InterPro" id="IPR036439">
    <property type="entry name" value="Dockerin_dom_sf"/>
</dbReference>
<evidence type="ECO:0000313" key="4">
    <source>
        <dbReference type="EMBL" id="SHM66799.1"/>
    </source>
</evidence>
<sequence>MKQLLKSLSALTASAAITVCSMTSGLTYVVGADEKTCTVHYDLSEEGVSIPADEEGNVPELKDITVSANSSIQLTDIIPEREGYSFSGWTADNIRGYESLDIFRVLDEDVTLKPVWVEKNDKEFHTVHYKVIIDGVEDEDAKLRVPDKKLITGRIFKISLEVFTNPGYKQRGWTDGVNEFLPETKLIVHDEDITLYPNYKKLYNLIYTVGDADRINGVSSLEFEIAEGDSTNIQSTSRFSRNGFKTSKWHCETDGKDYNGDAYFEMPGSDVIMTPVWEPIRYVVVFKQNSNSSDNIKVSGYTDTAIIAPECKITKENEKFSGWQRGDLIIQPGEEYVIPGAEPGMGIAFTALWSPDNGGETTTTTSSATTSVTSTTTTTTTTVTSKASTSSSTTTSATTTATSTTSVPTTTVSTEYAPYSHVVNVYDKETKERINDATLLGSWYISYIINGVETFTAPLERMDLSEKNPVVLSYNKYKDAKTCRFSISGVSHDSPYIFSEDDYTVKTDETNHITYHNVYLTKRELTYGDANCDGTIDMSDVVLIMQALANPNKYDVNGSDLNCITALGRKNADVWNTGDGVTTQDALHIQKYLLGLCDITAKVEMVE</sequence>
<dbReference type="GO" id="GO:0000272">
    <property type="term" value="P:polysaccharide catabolic process"/>
    <property type="evidence" value="ECO:0007669"/>
    <property type="project" value="InterPro"/>
</dbReference>
<keyword evidence="2" id="KW-0732">Signal</keyword>